<feature type="compositionally biased region" description="Acidic residues" evidence="3">
    <location>
        <begin position="1"/>
        <end position="18"/>
    </location>
</feature>
<dbReference type="PANTHER" id="PTHR21596">
    <property type="entry name" value="RIBONUCLEASE P SUBUNIT P38"/>
    <property type="match status" value="1"/>
</dbReference>
<dbReference type="Pfam" id="PF03470">
    <property type="entry name" value="zf-XS"/>
    <property type="match status" value="1"/>
</dbReference>
<dbReference type="PANTHER" id="PTHR21596:SF3">
    <property type="entry name" value="FACTOR OF DNA METHYLATION 1-RELATED"/>
    <property type="match status" value="1"/>
</dbReference>
<keyword evidence="1" id="KW-0175">Coiled coil</keyword>
<feature type="region of interest" description="Disordered" evidence="3">
    <location>
        <begin position="343"/>
        <end position="362"/>
    </location>
</feature>
<keyword evidence="7" id="KW-1185">Reference proteome</keyword>
<evidence type="ECO:0000256" key="3">
    <source>
        <dbReference type="SAM" id="MobiDB-lite"/>
    </source>
</evidence>
<feature type="domain" description="Zinc finger-XS" evidence="5">
    <location>
        <begin position="43"/>
        <end position="85"/>
    </location>
</feature>
<evidence type="ECO:0000313" key="6">
    <source>
        <dbReference type="EMBL" id="MCD9561118.1"/>
    </source>
</evidence>
<dbReference type="Proteomes" id="UP000823775">
    <property type="component" value="Unassembled WGS sequence"/>
</dbReference>
<proteinExistence type="predicted"/>
<name>A0ABS8UQJ5_DATST</name>
<gene>
    <name evidence="6" type="ORF">HAX54_020080</name>
</gene>
<dbReference type="InterPro" id="IPR045177">
    <property type="entry name" value="FDM1-5/IDN2"/>
</dbReference>
<organism evidence="6 7">
    <name type="scientific">Datura stramonium</name>
    <name type="common">Jimsonweed</name>
    <name type="synonym">Common thornapple</name>
    <dbReference type="NCBI Taxonomy" id="4076"/>
    <lineage>
        <taxon>Eukaryota</taxon>
        <taxon>Viridiplantae</taxon>
        <taxon>Streptophyta</taxon>
        <taxon>Embryophyta</taxon>
        <taxon>Tracheophyta</taxon>
        <taxon>Spermatophyta</taxon>
        <taxon>Magnoliopsida</taxon>
        <taxon>eudicotyledons</taxon>
        <taxon>Gunneridae</taxon>
        <taxon>Pentapetalae</taxon>
        <taxon>asterids</taxon>
        <taxon>lamiids</taxon>
        <taxon>Solanales</taxon>
        <taxon>Solanaceae</taxon>
        <taxon>Solanoideae</taxon>
        <taxon>Datureae</taxon>
        <taxon>Datura</taxon>
    </lineage>
</organism>
<dbReference type="InterPro" id="IPR038588">
    <property type="entry name" value="XS_domain_sf"/>
</dbReference>
<evidence type="ECO:0000259" key="4">
    <source>
        <dbReference type="Pfam" id="PF03468"/>
    </source>
</evidence>
<dbReference type="InterPro" id="IPR005380">
    <property type="entry name" value="XS_domain"/>
</dbReference>
<comment type="caution">
    <text evidence="6">The sequence shown here is derived from an EMBL/GenBank/DDBJ whole genome shotgun (WGS) entry which is preliminary data.</text>
</comment>
<reference evidence="6 7" key="1">
    <citation type="journal article" date="2021" name="BMC Genomics">
        <title>Datura genome reveals duplications of psychoactive alkaloid biosynthetic genes and high mutation rate following tissue culture.</title>
        <authorList>
            <person name="Rajewski A."/>
            <person name="Carter-House D."/>
            <person name="Stajich J."/>
            <person name="Litt A."/>
        </authorList>
    </citation>
    <scope>NUCLEOTIDE SEQUENCE [LARGE SCALE GENOMIC DNA]</scope>
    <source>
        <strain evidence="6">AR-01</strain>
    </source>
</reference>
<evidence type="ECO:0000256" key="1">
    <source>
        <dbReference type="ARBA" id="ARBA00023054"/>
    </source>
</evidence>
<dbReference type="EMBL" id="JACEIK010002429">
    <property type="protein sequence ID" value="MCD9561118.1"/>
    <property type="molecule type" value="Genomic_DNA"/>
</dbReference>
<protein>
    <submittedName>
        <fullName evidence="6">Uncharacterized protein</fullName>
    </submittedName>
</protein>
<sequence length="362" mass="42078">MSSSSDEESDFSDSEINDYVEKPYQELRTGKYKVKGPNGSLRCPFCAGKKKQDYKYKELFQHASGVGKGAASRSAKQKANHLALARYLECDLANEAEPVLPRAAPECTEAEQKKVFCWPWAGVVVNISKEKADGESVEDKEYWLKKFSLYKPLEIMLFHDNQVRVSEAIVTFDRNWTGFNNAMEFEKSFEASHCSKKEWSAHKSCPSSNIYGWVAREDDYRAEGAIGEYLRGKGELKTIFDLMKEETQDRNKVVASLANEIDMENENLDELQVQFNLKTLSLRRMLEEKDILHRSFFEETRKMQRLAREHVQKVLHEQEMLSVELESKKKQLDIWSRELNKRETVTEREKQKLDEEKKKNLS</sequence>
<keyword evidence="2" id="KW-0943">RNA-mediated gene silencing</keyword>
<feature type="domain" description="XS" evidence="4">
    <location>
        <begin position="114"/>
        <end position="221"/>
    </location>
</feature>
<evidence type="ECO:0000313" key="7">
    <source>
        <dbReference type="Proteomes" id="UP000823775"/>
    </source>
</evidence>
<feature type="region of interest" description="Disordered" evidence="3">
    <location>
        <begin position="1"/>
        <end position="22"/>
    </location>
</feature>
<evidence type="ECO:0000259" key="5">
    <source>
        <dbReference type="Pfam" id="PF03470"/>
    </source>
</evidence>
<accession>A0ABS8UQJ5</accession>
<dbReference type="InterPro" id="IPR005381">
    <property type="entry name" value="Znf-XS_domain"/>
</dbReference>
<dbReference type="Gene3D" id="3.30.70.2890">
    <property type="entry name" value="XS domain"/>
    <property type="match status" value="1"/>
</dbReference>
<dbReference type="Pfam" id="PF03468">
    <property type="entry name" value="XS"/>
    <property type="match status" value="1"/>
</dbReference>
<evidence type="ECO:0000256" key="2">
    <source>
        <dbReference type="ARBA" id="ARBA00023158"/>
    </source>
</evidence>